<dbReference type="Gene3D" id="3.20.20.140">
    <property type="entry name" value="Metal-dependent hydrolases"/>
    <property type="match status" value="1"/>
</dbReference>
<dbReference type="GO" id="GO:0005737">
    <property type="term" value="C:cytoplasm"/>
    <property type="evidence" value="ECO:0007669"/>
    <property type="project" value="TreeGrafter"/>
</dbReference>
<evidence type="ECO:0000313" key="3">
    <source>
        <dbReference type="EMBL" id="OYN79158.1"/>
    </source>
</evidence>
<gene>
    <name evidence="3" type="ORF">CG716_12315</name>
</gene>
<feature type="domain" description="Amidohydrolase-related" evidence="2">
    <location>
        <begin position="68"/>
        <end position="361"/>
    </location>
</feature>
<dbReference type="EMBL" id="NOZR01000009">
    <property type="protein sequence ID" value="OYN79158.1"/>
    <property type="molecule type" value="Genomic_DNA"/>
</dbReference>
<keyword evidence="1" id="KW-0456">Lyase</keyword>
<name>A0A255DIC5_9MYCO</name>
<proteinExistence type="predicted"/>
<comment type="caution">
    <text evidence="3">The sequence shown here is derived from an EMBL/GenBank/DDBJ whole genome shotgun (WGS) entry which is preliminary data.</text>
</comment>
<dbReference type="RefSeq" id="WP_094479887.1">
    <property type="nucleotide sequence ID" value="NZ_NOZR01000009.1"/>
</dbReference>
<dbReference type="PANTHER" id="PTHR21240:SF28">
    <property type="entry name" value="ISO-OROTATE DECARBOXYLASE (EUROFUNG)"/>
    <property type="match status" value="1"/>
</dbReference>
<dbReference type="AlphaFoldDB" id="A0A255DIC5"/>
<accession>A0A255DIC5</accession>
<keyword evidence="4" id="KW-1185">Reference proteome</keyword>
<reference evidence="3 4" key="1">
    <citation type="submission" date="2017-07" db="EMBL/GenBank/DDBJ databases">
        <title>The new phylogeny of genus Mycobacterium.</title>
        <authorList>
            <person name="Tortoli E."/>
            <person name="Trovato A."/>
            <person name="Cirillo D.M."/>
        </authorList>
    </citation>
    <scope>NUCLEOTIDE SEQUENCE [LARGE SCALE GENOMIC DNA]</scope>
    <source>
        <strain evidence="3 4">ATCC 33027</strain>
    </source>
</reference>
<dbReference type="InterPro" id="IPR032466">
    <property type="entry name" value="Metal_Hydrolase"/>
</dbReference>
<dbReference type="PANTHER" id="PTHR21240">
    <property type="entry name" value="2-AMINO-3-CARBOXYLMUCONATE-6-SEMIALDEHYDE DECARBOXYLASE"/>
    <property type="match status" value="1"/>
</dbReference>
<dbReference type="InterPro" id="IPR006680">
    <property type="entry name" value="Amidohydro-rel"/>
</dbReference>
<dbReference type="GO" id="GO:0019748">
    <property type="term" value="P:secondary metabolic process"/>
    <property type="evidence" value="ECO:0007669"/>
    <property type="project" value="TreeGrafter"/>
</dbReference>
<evidence type="ECO:0000256" key="1">
    <source>
        <dbReference type="ARBA" id="ARBA00023239"/>
    </source>
</evidence>
<evidence type="ECO:0000313" key="4">
    <source>
        <dbReference type="Proteomes" id="UP000216063"/>
    </source>
</evidence>
<dbReference type="Proteomes" id="UP000216063">
    <property type="component" value="Unassembled WGS sequence"/>
</dbReference>
<keyword evidence="3" id="KW-0378">Hydrolase</keyword>
<dbReference type="Pfam" id="PF04909">
    <property type="entry name" value="Amidohydro_2"/>
    <property type="match status" value="1"/>
</dbReference>
<evidence type="ECO:0000259" key="2">
    <source>
        <dbReference type="Pfam" id="PF04909"/>
    </source>
</evidence>
<organism evidence="3 4">
    <name type="scientific">Mycolicibacterium sphagni</name>
    <dbReference type="NCBI Taxonomy" id="1786"/>
    <lineage>
        <taxon>Bacteria</taxon>
        <taxon>Bacillati</taxon>
        <taxon>Actinomycetota</taxon>
        <taxon>Actinomycetes</taxon>
        <taxon>Mycobacteriales</taxon>
        <taxon>Mycobacteriaceae</taxon>
        <taxon>Mycolicibacterium</taxon>
    </lineage>
</organism>
<dbReference type="InterPro" id="IPR032465">
    <property type="entry name" value="ACMSD"/>
</dbReference>
<protein>
    <submittedName>
        <fullName evidence="3">Amidohydrolase</fullName>
    </submittedName>
</protein>
<sequence length="404" mass="44193">MDRYTVISADCHAGADLLDYRDYLDSVFRDEFDSWAKAYVNPFADLADADAERNWDSERRNADLDKEGIAGEVIYPNTIPPFFPSSSLAATPPETARELELRCAGLRAHNRWLADFCSLSPERRAGVGQVMLQDLDEAIAEVKQIAKLGLRGGVLLPGIPPGSVIPQLYAEHWEPLWTACAESGVVINHHGGNAGPSPLDGWGSSFAIWVYETHWFAHRALWHLIFSGVMDRHPELTVVFTEQGAGWIPATLDSLDVAADRYSREGSAIARFAGPTAGSLSLKPSEFWARQCYVGASFMRPVECAERHDIGVDRIMWGSDYPHLEGTGEFTREALRYTFSDVPAEEVAAMLGGNAAAVYGFDLAALKPLTDRIGPTVADVAEPLVAVPAGASSTVFEPDPIRTW</sequence>
<dbReference type="SUPFAM" id="SSF51556">
    <property type="entry name" value="Metallo-dependent hydrolases"/>
    <property type="match status" value="1"/>
</dbReference>
<dbReference type="GO" id="GO:0016831">
    <property type="term" value="F:carboxy-lyase activity"/>
    <property type="evidence" value="ECO:0007669"/>
    <property type="project" value="InterPro"/>
</dbReference>
<dbReference type="OrthoDB" id="8673349at2"/>
<dbReference type="GO" id="GO:0016787">
    <property type="term" value="F:hydrolase activity"/>
    <property type="evidence" value="ECO:0007669"/>
    <property type="project" value="UniProtKB-KW"/>
</dbReference>